<evidence type="ECO:0000256" key="2">
    <source>
        <dbReference type="ARBA" id="ARBA00022485"/>
    </source>
</evidence>
<feature type="chain" id="PRO_5046461692" description="High-potential iron-sulfur protein" evidence="8">
    <location>
        <begin position="29"/>
        <end position="101"/>
    </location>
</feature>
<evidence type="ECO:0000256" key="8">
    <source>
        <dbReference type="SAM" id="SignalP"/>
    </source>
</evidence>
<evidence type="ECO:0000256" key="5">
    <source>
        <dbReference type="ARBA" id="ARBA00023004"/>
    </source>
</evidence>
<organism evidence="10 11">
    <name type="scientific">Undibacterium hunanense</name>
    <dbReference type="NCBI Taxonomy" id="2762292"/>
    <lineage>
        <taxon>Bacteria</taxon>
        <taxon>Pseudomonadati</taxon>
        <taxon>Pseudomonadota</taxon>
        <taxon>Betaproteobacteria</taxon>
        <taxon>Burkholderiales</taxon>
        <taxon>Oxalobacteraceae</taxon>
        <taxon>Undibacterium</taxon>
    </lineage>
</organism>
<comment type="function">
    <text evidence="7">Specific class of high-redox-potential 4Fe-4S ferredoxins. Functions in anaerobic electron transport in most purple and in some other photosynthetic bacteria and in at least one genus (Paracoccus) of halophilic, denitrifying bacteria.</text>
</comment>
<evidence type="ECO:0000256" key="3">
    <source>
        <dbReference type="ARBA" id="ARBA00022723"/>
    </source>
</evidence>
<dbReference type="PROSITE" id="PS51373">
    <property type="entry name" value="HIPIP"/>
    <property type="match status" value="1"/>
</dbReference>
<evidence type="ECO:0000313" key="11">
    <source>
        <dbReference type="Proteomes" id="UP000650424"/>
    </source>
</evidence>
<keyword evidence="6 7" id="KW-0411">Iron-sulfur</keyword>
<dbReference type="RefSeq" id="WP_186945958.1">
    <property type="nucleotide sequence ID" value="NZ_JACOGF010000002.1"/>
</dbReference>
<dbReference type="Gene3D" id="4.10.490.10">
    <property type="entry name" value="High potential iron-sulphur protein"/>
    <property type="match status" value="1"/>
</dbReference>
<keyword evidence="8" id="KW-0732">Signal</keyword>
<protein>
    <recommendedName>
        <fullName evidence="7">High-potential iron-sulfur protein</fullName>
        <shortName evidence="7">HiPIP</shortName>
    </recommendedName>
</protein>
<evidence type="ECO:0000256" key="7">
    <source>
        <dbReference type="RuleBase" id="RU000620"/>
    </source>
</evidence>
<evidence type="ECO:0000256" key="4">
    <source>
        <dbReference type="ARBA" id="ARBA00022982"/>
    </source>
</evidence>
<evidence type="ECO:0000313" key="10">
    <source>
        <dbReference type="EMBL" id="MBC3916712.1"/>
    </source>
</evidence>
<accession>A0ABR6ZLF0</accession>
<proteinExistence type="inferred from homology"/>
<dbReference type="InterPro" id="IPR036369">
    <property type="entry name" value="HIPIP_sf"/>
</dbReference>
<dbReference type="SUPFAM" id="SSF57652">
    <property type="entry name" value="HIPIP (high potential iron protein)"/>
    <property type="match status" value="1"/>
</dbReference>
<keyword evidence="1 7" id="KW-0813">Transport</keyword>
<name>A0ABR6ZLF0_9BURK</name>
<comment type="similarity">
    <text evidence="7">Belongs to the high-potential iron-sulfur protein (HiPIP) family.</text>
</comment>
<reference evidence="10 11" key="1">
    <citation type="submission" date="2020-08" db="EMBL/GenBank/DDBJ databases">
        <title>Novel species isolated from subtropical streams in China.</title>
        <authorList>
            <person name="Lu H."/>
        </authorList>
    </citation>
    <scope>NUCLEOTIDE SEQUENCE [LARGE SCALE GENOMIC DNA]</scope>
    <source>
        <strain evidence="10 11">CY18W</strain>
    </source>
</reference>
<keyword evidence="2 7" id="KW-0004">4Fe-4S</keyword>
<keyword evidence="11" id="KW-1185">Reference proteome</keyword>
<feature type="signal peptide" evidence="8">
    <location>
        <begin position="1"/>
        <end position="28"/>
    </location>
</feature>
<evidence type="ECO:0000256" key="6">
    <source>
        <dbReference type="ARBA" id="ARBA00023014"/>
    </source>
</evidence>
<dbReference type="Proteomes" id="UP000650424">
    <property type="component" value="Unassembled WGS sequence"/>
</dbReference>
<keyword evidence="5 7" id="KW-0408">Iron</keyword>
<dbReference type="EMBL" id="JACOGF010000002">
    <property type="protein sequence ID" value="MBC3916712.1"/>
    <property type="molecule type" value="Genomic_DNA"/>
</dbReference>
<dbReference type="InterPro" id="IPR000170">
    <property type="entry name" value="High_potential_FeS_prot"/>
</dbReference>
<comment type="subunit">
    <text evidence="7">Homodimer.</text>
</comment>
<keyword evidence="4 7" id="KW-0249">Electron transport</keyword>
<dbReference type="Pfam" id="PF01355">
    <property type="entry name" value="HIPIP"/>
    <property type="match status" value="1"/>
</dbReference>
<feature type="domain" description="High potential iron-sulfur proteins family profile" evidence="9">
    <location>
        <begin position="28"/>
        <end position="101"/>
    </location>
</feature>
<gene>
    <name evidence="10" type="ORF">H8L32_04435</name>
</gene>
<evidence type="ECO:0000256" key="1">
    <source>
        <dbReference type="ARBA" id="ARBA00022448"/>
    </source>
</evidence>
<comment type="caution">
    <text evidence="10">The sequence shown here is derived from an EMBL/GenBank/DDBJ whole genome shotgun (WGS) entry which is preliminary data.</text>
</comment>
<sequence length="101" mass="11377">MNSNQQRRIFVARLLGAGLAMYTLPGRAANEVPLKEDEVEAKQHAYVENAAKVDIKRFPEFKNTQKCGSCQLYEDKRNGWGACGIFPGKLVKEEGWCDVWG</sequence>
<evidence type="ECO:0000259" key="9">
    <source>
        <dbReference type="PROSITE" id="PS51373"/>
    </source>
</evidence>
<keyword evidence="3 7" id="KW-0479">Metal-binding</keyword>